<evidence type="ECO:0000313" key="3">
    <source>
        <dbReference type="Proteomes" id="UP000002534"/>
    </source>
</evidence>
<organism evidence="2 3">
    <name type="scientific">Syntrophotalea carbinolica (strain DSM 2380 / NBRC 103641 / GraBd1)</name>
    <name type="common">Pelobacter carbinolicus</name>
    <dbReference type="NCBI Taxonomy" id="338963"/>
    <lineage>
        <taxon>Bacteria</taxon>
        <taxon>Pseudomonadati</taxon>
        <taxon>Thermodesulfobacteriota</taxon>
        <taxon>Desulfuromonadia</taxon>
        <taxon>Desulfuromonadales</taxon>
        <taxon>Syntrophotaleaceae</taxon>
        <taxon>Syntrophotalea</taxon>
    </lineage>
</organism>
<reference evidence="2 3" key="2">
    <citation type="journal article" date="2012" name="BMC Genomics">
        <title>The genome of Pelobacter carbinolicus reveals surprising metabolic capabilities and physiological features.</title>
        <authorList>
            <person name="Aklujkar M."/>
            <person name="Haveman S.A."/>
            <person name="Didonato R.Jr."/>
            <person name="Chertkov O."/>
            <person name="Han C.S."/>
            <person name="Land M.L."/>
            <person name="Brown P."/>
            <person name="Lovley D.R."/>
        </authorList>
    </citation>
    <scope>NUCLEOTIDE SEQUENCE [LARGE SCALE GENOMIC DNA]</scope>
    <source>
        <strain evidence="3">DSM 2380 / NBRC 103641 / GraBd1</strain>
    </source>
</reference>
<dbReference type="KEGG" id="pca:Pcar_0842"/>
<keyword evidence="3" id="KW-1185">Reference proteome</keyword>
<evidence type="ECO:0000313" key="2">
    <source>
        <dbReference type="EMBL" id="ABA88098.1"/>
    </source>
</evidence>
<dbReference type="RefSeq" id="WP_011340557.1">
    <property type="nucleotide sequence ID" value="NC_007498.2"/>
</dbReference>
<accession>Q3A6A9</accession>
<dbReference type="Proteomes" id="UP000002534">
    <property type="component" value="Chromosome"/>
</dbReference>
<dbReference type="EMBL" id="CP000142">
    <property type="protein sequence ID" value="ABA88098.1"/>
    <property type="molecule type" value="Genomic_DNA"/>
</dbReference>
<protein>
    <submittedName>
        <fullName evidence="2">Uncharacterized protein</fullName>
    </submittedName>
</protein>
<name>Q3A6A9_SYNC1</name>
<dbReference type="HOGENOM" id="CLU_094222_0_0_7"/>
<reference evidence="3" key="1">
    <citation type="submission" date="2005-10" db="EMBL/GenBank/DDBJ databases">
        <title>Complete sequence of Pelobacter carbinolicus DSM 2380.</title>
        <authorList>
            <person name="Copeland A."/>
            <person name="Lucas S."/>
            <person name="Lapidus A."/>
            <person name="Barry K."/>
            <person name="Detter J.C."/>
            <person name="Glavina T."/>
            <person name="Hammon N."/>
            <person name="Israni S."/>
            <person name="Pitluck S."/>
            <person name="Chertkov O."/>
            <person name="Schmutz J."/>
            <person name="Larimer F."/>
            <person name="Land M."/>
            <person name="Kyrpides N."/>
            <person name="Ivanova N."/>
            <person name="Richardson P."/>
        </authorList>
    </citation>
    <scope>NUCLEOTIDE SEQUENCE [LARGE SCALE GENOMIC DNA]</scope>
    <source>
        <strain evidence="3">DSM 2380 / NBRC 103641 / GraBd1</strain>
    </source>
</reference>
<dbReference type="eggNOG" id="ENOG502ZCE8">
    <property type="taxonomic scope" value="Bacteria"/>
</dbReference>
<dbReference type="AlphaFoldDB" id="Q3A6A9"/>
<feature type="coiled-coil region" evidence="1">
    <location>
        <begin position="17"/>
        <end position="65"/>
    </location>
</feature>
<dbReference type="PROSITE" id="PS51257">
    <property type="entry name" value="PROKAR_LIPOPROTEIN"/>
    <property type="match status" value="1"/>
</dbReference>
<evidence type="ECO:0000256" key="1">
    <source>
        <dbReference type="SAM" id="Coils"/>
    </source>
</evidence>
<gene>
    <name evidence="2" type="ordered locus">Pcar_0842</name>
</gene>
<sequence length="254" mass="28059">MRHILISCMLVGVLGGCAGSNEHLTRLQEENQQLQQQLTTVQQSLDTLTAEKNILDDRVADLTRVSGTLQREKRARVEEAEQLRRAMRTFVQAQMDALRQFSLRQEFFDYIGAELVNRQHSGDENLTLVDSGNPLPGKGALLSLRGYFIVPCRLHLLVFRPAEDLWEVVEVSPLLEVAQAGLNQVDLDVPLAVQAGDILGFAFVGPVGIPYDDKTGNTLLFSDPLKNGSRVHIPATKGTPNRRAYSIGGVGLFQ</sequence>
<dbReference type="OrthoDB" id="5700547at2"/>
<keyword evidence="1" id="KW-0175">Coiled coil</keyword>
<proteinExistence type="predicted"/>